<sequence>MNGLTVAQSSEEDVKDKRRKKEEAQCSENASCSRTVESIQNSEDDAKNDSSLNGSESCYSYDYNAILEGDRPDPSVIMAKALMAGGIAEDEESSSVFLKHEKAKECYNKIVEPLIKDRFQAANWMREKRLLVQGMRCPACQLDMLWTKHNKCGDGYSWKCHNTSCARYKYTKSIRNGSLFQRSHISFGKWVNAMYLWGIDEEVNMAAVRSDLSAKTMVDAFNYFRELCQWYFEAHPVMLGGESRECVVDVLPAVRKRKLEAMKDSQPMQYVLVITDISSKPISGCLELIDNLLPETIYSLISRVIFKGTTVWCKDPESFERLQLEKIRSVSKSFSGKEDNETVGDWLQFKKLDKDKRGKEYLQYWHRLKTRLKGLSAYKDDFRKGFLYELMWKDRFTENALESLCEHIAEKYAF</sequence>
<evidence type="ECO:0000256" key="1">
    <source>
        <dbReference type="SAM" id="MobiDB-lite"/>
    </source>
</evidence>
<dbReference type="STRING" id="51028.A0A0N4VHV3"/>
<proteinExistence type="predicted"/>
<dbReference type="WBParaSite" id="EVEC_0001040401-mRNA-1">
    <property type="protein sequence ID" value="EVEC_0001040401-mRNA-1"/>
    <property type="gene ID" value="EVEC_0001040401"/>
</dbReference>
<reference evidence="2 3" key="2">
    <citation type="submission" date="2018-10" db="EMBL/GenBank/DDBJ databases">
        <authorList>
            <consortium name="Pathogen Informatics"/>
        </authorList>
    </citation>
    <scope>NUCLEOTIDE SEQUENCE [LARGE SCALE GENOMIC DNA]</scope>
</reference>
<feature type="region of interest" description="Disordered" evidence="1">
    <location>
        <begin position="1"/>
        <end position="53"/>
    </location>
</feature>
<keyword evidence="3" id="KW-1185">Reference proteome</keyword>
<dbReference type="EMBL" id="UXUI01010275">
    <property type="protein sequence ID" value="VDD94998.1"/>
    <property type="molecule type" value="Genomic_DNA"/>
</dbReference>
<evidence type="ECO:0000313" key="4">
    <source>
        <dbReference type="WBParaSite" id="EVEC_0001040401-mRNA-1"/>
    </source>
</evidence>
<accession>A0A0N4VHV3</accession>
<evidence type="ECO:0000313" key="3">
    <source>
        <dbReference type="Proteomes" id="UP000274131"/>
    </source>
</evidence>
<feature type="compositionally biased region" description="Polar residues" evidence="1">
    <location>
        <begin position="26"/>
        <end position="41"/>
    </location>
</feature>
<name>A0A0N4VHV3_ENTVE</name>
<gene>
    <name evidence="2" type="ORF">EVEC_LOCUS9749</name>
</gene>
<dbReference type="Proteomes" id="UP000274131">
    <property type="component" value="Unassembled WGS sequence"/>
</dbReference>
<feature type="compositionally biased region" description="Basic and acidic residues" evidence="1">
    <location>
        <begin position="12"/>
        <end position="24"/>
    </location>
</feature>
<reference evidence="4" key="1">
    <citation type="submission" date="2017-02" db="UniProtKB">
        <authorList>
            <consortium name="WormBaseParasite"/>
        </authorList>
    </citation>
    <scope>IDENTIFICATION</scope>
</reference>
<dbReference type="AlphaFoldDB" id="A0A0N4VHV3"/>
<organism evidence="4">
    <name type="scientific">Enterobius vermicularis</name>
    <name type="common">Human pinworm</name>
    <dbReference type="NCBI Taxonomy" id="51028"/>
    <lineage>
        <taxon>Eukaryota</taxon>
        <taxon>Metazoa</taxon>
        <taxon>Ecdysozoa</taxon>
        <taxon>Nematoda</taxon>
        <taxon>Chromadorea</taxon>
        <taxon>Rhabditida</taxon>
        <taxon>Spirurina</taxon>
        <taxon>Oxyuridomorpha</taxon>
        <taxon>Oxyuroidea</taxon>
        <taxon>Oxyuridae</taxon>
        <taxon>Enterobius</taxon>
    </lineage>
</organism>
<evidence type="ECO:0000313" key="2">
    <source>
        <dbReference type="EMBL" id="VDD94998.1"/>
    </source>
</evidence>
<dbReference type="OrthoDB" id="6146223at2759"/>
<protein>
    <submittedName>
        <fullName evidence="4">DUF659 domain-containing protein</fullName>
    </submittedName>
</protein>